<proteinExistence type="predicted"/>
<dbReference type="Proteomes" id="UP000075455">
    <property type="component" value="Unassembled WGS sequence"/>
</dbReference>
<feature type="transmembrane region" description="Helical" evidence="1">
    <location>
        <begin position="130"/>
        <end position="148"/>
    </location>
</feature>
<protein>
    <recommendedName>
        <fullName evidence="2">VanZ-like domain-containing protein</fullName>
    </recommendedName>
</protein>
<dbReference type="AlphaFoldDB" id="A0A150M3I0"/>
<keyword evidence="1" id="KW-0812">Transmembrane</keyword>
<dbReference type="STRING" id="81408.B4119_3918"/>
<keyword evidence="1" id="KW-1133">Transmembrane helix</keyword>
<dbReference type="PATRIC" id="fig|81408.3.peg.1439"/>
<comment type="caution">
    <text evidence="3">The sequence shown here is derived from an EMBL/GenBank/DDBJ whole genome shotgun (WGS) entry which is preliminary data.</text>
</comment>
<evidence type="ECO:0000313" key="4">
    <source>
        <dbReference type="Proteomes" id="UP000075455"/>
    </source>
</evidence>
<dbReference type="RefSeq" id="WP_061578930.1">
    <property type="nucleotide sequence ID" value="NZ_LQYS01000014.1"/>
</dbReference>
<dbReference type="EMBL" id="LQYS01000014">
    <property type="protein sequence ID" value="KYD19088.1"/>
    <property type="molecule type" value="Genomic_DNA"/>
</dbReference>
<dbReference type="NCBIfam" id="NF037970">
    <property type="entry name" value="vanZ_1"/>
    <property type="match status" value="1"/>
</dbReference>
<feature type="domain" description="VanZ-like" evidence="2">
    <location>
        <begin position="19"/>
        <end position="145"/>
    </location>
</feature>
<name>A0A150M3I0_9BACL</name>
<keyword evidence="1" id="KW-0472">Membrane</keyword>
<accession>A0A150M3I0</accession>
<feature type="transmembrane region" description="Helical" evidence="1">
    <location>
        <begin position="15"/>
        <end position="32"/>
    </location>
</feature>
<dbReference type="InterPro" id="IPR006976">
    <property type="entry name" value="VanZ-like"/>
</dbReference>
<sequence>MIRLNRLGDEIKNKIIPWILVFAWGGMIYYFTESPMFTGANTACWISEIVQKLQLGHVDHINDGLLSWNYIVRKLAHLSVFGLLVVLVWRALYPWRFAMVSAWVFTVICAGLDEWHQSFQTGRTPLLSDVVIDAFGAGIALFVVRMYLRKIDSSV</sequence>
<evidence type="ECO:0000256" key="1">
    <source>
        <dbReference type="SAM" id="Phobius"/>
    </source>
</evidence>
<evidence type="ECO:0000313" key="3">
    <source>
        <dbReference type="EMBL" id="KYD19088.1"/>
    </source>
</evidence>
<evidence type="ECO:0000259" key="2">
    <source>
        <dbReference type="Pfam" id="PF04892"/>
    </source>
</evidence>
<reference evidence="3 4" key="1">
    <citation type="submission" date="2016-01" db="EMBL/GenBank/DDBJ databases">
        <title>Draft Genome Sequences of Seven Thermophilic Sporeformers Isolated from Foods.</title>
        <authorList>
            <person name="Berendsen E.M."/>
            <person name="Wells-Bennik M.H."/>
            <person name="Krawcyk A.O."/>
            <person name="De Jong A."/>
            <person name="Holsappel S."/>
            <person name="Eijlander R.T."/>
            <person name="Kuipers O.P."/>
        </authorList>
    </citation>
    <scope>NUCLEOTIDE SEQUENCE [LARGE SCALE GENOMIC DNA]</scope>
    <source>
        <strain evidence="3 4">B4119</strain>
    </source>
</reference>
<gene>
    <name evidence="3" type="ORF">B4119_3918</name>
</gene>
<dbReference type="Pfam" id="PF04892">
    <property type="entry name" value="VanZ"/>
    <property type="match status" value="1"/>
</dbReference>
<feature type="transmembrane region" description="Helical" evidence="1">
    <location>
        <begin position="75"/>
        <end position="93"/>
    </location>
</feature>
<organism evidence="3 4">
    <name type="scientific">Saccharococcus caldoxylosilyticus</name>
    <dbReference type="NCBI Taxonomy" id="81408"/>
    <lineage>
        <taxon>Bacteria</taxon>
        <taxon>Bacillati</taxon>
        <taxon>Bacillota</taxon>
        <taxon>Bacilli</taxon>
        <taxon>Bacillales</taxon>
        <taxon>Anoxybacillaceae</taxon>
        <taxon>Saccharococcus</taxon>
    </lineage>
</organism>